<feature type="chain" id="PRO_5047216216" evidence="1">
    <location>
        <begin position="29"/>
        <end position="99"/>
    </location>
</feature>
<keyword evidence="3" id="KW-1185">Reference proteome</keyword>
<evidence type="ECO:0000256" key="1">
    <source>
        <dbReference type="SAM" id="SignalP"/>
    </source>
</evidence>
<feature type="signal peptide" evidence="1">
    <location>
        <begin position="1"/>
        <end position="28"/>
    </location>
</feature>
<protein>
    <submittedName>
        <fullName evidence="2">Uncharacterized protein</fullName>
    </submittedName>
</protein>
<dbReference type="Proteomes" id="UP001217838">
    <property type="component" value="Unassembled WGS sequence"/>
</dbReference>
<proteinExistence type="predicted"/>
<sequence length="99" mass="10246">MRIVKSFAVLAAPLFFGLISLGANTAQAAPCCSAPMCQTDPPHPWCALCSPSCVDEEVEMSLPEDPAYDDADAVCHNATPVDPNALEDAAPVADVAQAS</sequence>
<evidence type="ECO:0000313" key="3">
    <source>
        <dbReference type="Proteomes" id="UP001217838"/>
    </source>
</evidence>
<gene>
    <name evidence="2" type="ORF">POL58_48295</name>
</gene>
<accession>A0ABT5BQF6</accession>
<keyword evidence="1" id="KW-0732">Signal</keyword>
<name>A0ABT5BQF6_9BACT</name>
<reference evidence="2 3" key="1">
    <citation type="submission" date="2022-11" db="EMBL/GenBank/DDBJ databases">
        <title>Minimal conservation of predation-associated metabolite biosynthetic gene clusters underscores biosynthetic potential of Myxococcota including descriptions for ten novel species: Archangium lansinium sp. nov., Myxococcus landrumus sp. nov., Nannocystis bai.</title>
        <authorList>
            <person name="Ahearne A."/>
            <person name="Stevens C."/>
            <person name="Dowd S."/>
        </authorList>
    </citation>
    <scope>NUCLEOTIDE SEQUENCE [LARGE SCALE GENOMIC DNA]</scope>
    <source>
        <strain evidence="2 3">NCELM</strain>
    </source>
</reference>
<dbReference type="EMBL" id="JAQNDN010000028">
    <property type="protein sequence ID" value="MDC0675638.1"/>
    <property type="molecule type" value="Genomic_DNA"/>
</dbReference>
<organism evidence="2 3">
    <name type="scientific">Nannocystis radixulma</name>
    <dbReference type="NCBI Taxonomy" id="2995305"/>
    <lineage>
        <taxon>Bacteria</taxon>
        <taxon>Pseudomonadati</taxon>
        <taxon>Myxococcota</taxon>
        <taxon>Polyangia</taxon>
        <taxon>Nannocystales</taxon>
        <taxon>Nannocystaceae</taxon>
        <taxon>Nannocystis</taxon>
    </lineage>
</organism>
<comment type="caution">
    <text evidence="2">The sequence shown here is derived from an EMBL/GenBank/DDBJ whole genome shotgun (WGS) entry which is preliminary data.</text>
</comment>
<dbReference type="RefSeq" id="WP_272010943.1">
    <property type="nucleotide sequence ID" value="NZ_JAQNDN010000028.1"/>
</dbReference>
<evidence type="ECO:0000313" key="2">
    <source>
        <dbReference type="EMBL" id="MDC0675638.1"/>
    </source>
</evidence>